<evidence type="ECO:0000259" key="4">
    <source>
        <dbReference type="Pfam" id="PF22384"/>
    </source>
</evidence>
<evidence type="ECO:0000313" key="6">
    <source>
        <dbReference type="Proteomes" id="UP001059209"/>
    </source>
</evidence>
<dbReference type="EMBL" id="CP104205">
    <property type="protein sequence ID" value="UWX56459.1"/>
    <property type="molecule type" value="Genomic_DNA"/>
</dbReference>
<evidence type="ECO:0000313" key="5">
    <source>
        <dbReference type="EMBL" id="UWX56459.1"/>
    </source>
</evidence>
<dbReference type="Proteomes" id="UP001059209">
    <property type="component" value="Chromosome"/>
</dbReference>
<reference evidence="5" key="1">
    <citation type="submission" date="2022-09" db="EMBL/GenBank/DDBJ databases">
        <title>Maribacter litopenaei sp. nov., isolated from the intestinal tract of the Pacific White Shrimp, Litopenaeus vannamei.</title>
        <authorList>
            <person name="Kim S.Y."/>
            <person name="Hwang C.Y."/>
        </authorList>
    </citation>
    <scope>NUCLEOTIDE SEQUENCE</scope>
    <source>
        <strain evidence="5">HL-LV01</strain>
    </source>
</reference>
<dbReference type="InterPro" id="IPR054364">
    <property type="entry name" value="Ca3427-like_PBP2"/>
</dbReference>
<organism evidence="5 6">
    <name type="scientific">Maribacter litopenaei</name>
    <dbReference type="NCBI Taxonomy" id="2976127"/>
    <lineage>
        <taxon>Bacteria</taxon>
        <taxon>Pseudomonadati</taxon>
        <taxon>Bacteroidota</taxon>
        <taxon>Flavobacteriia</taxon>
        <taxon>Flavobacteriales</taxon>
        <taxon>Flavobacteriaceae</taxon>
        <taxon>Maribacter</taxon>
    </lineage>
</organism>
<comment type="subcellular location">
    <subcellularLocation>
        <location evidence="1">Periplasm</location>
    </subcellularLocation>
</comment>
<proteinExistence type="inferred from homology"/>
<dbReference type="PANTHER" id="PTHR30024:SF47">
    <property type="entry name" value="TAURINE-BINDING PERIPLASMIC PROTEIN"/>
    <property type="match status" value="1"/>
</dbReference>
<dbReference type="SUPFAM" id="SSF53850">
    <property type="entry name" value="Periplasmic binding protein-like II"/>
    <property type="match status" value="1"/>
</dbReference>
<keyword evidence="3" id="KW-0732">Signal</keyword>
<dbReference type="PANTHER" id="PTHR30024">
    <property type="entry name" value="ALIPHATIC SULFONATES-BINDING PROTEIN-RELATED"/>
    <property type="match status" value="1"/>
</dbReference>
<dbReference type="Gene3D" id="3.40.190.10">
    <property type="entry name" value="Periplasmic binding protein-like II"/>
    <property type="match status" value="2"/>
</dbReference>
<dbReference type="Pfam" id="PF22384">
    <property type="entry name" value="PBP2_Ca3427_like"/>
    <property type="match status" value="1"/>
</dbReference>
<protein>
    <submittedName>
        <fullName evidence="5">Substrate-binding domain-containing protein</fullName>
    </submittedName>
</protein>
<dbReference type="RefSeq" id="WP_260575095.1">
    <property type="nucleotide sequence ID" value="NZ_CP104205.1"/>
</dbReference>
<comment type="similarity">
    <text evidence="2">Belongs to the bacterial solute-binding protein SsuA/TauA family.</text>
</comment>
<sequence>MKKVKIIGVPEHFNLPWHLAIEEGAFEQRGIDLQWEDIPEGTGKMCQMLAEGESDLAIILTEGIVKSITEGNPVKIIQEYIASPLLWGVHVGFKSNFKKLSDLKGARAAISRYGSGSHLMAYVQARNEGWDPDVLRFEVINNLDGAVLSLTEGSADYFMWEHFTTKPLVDKGIFRRLGDCPTPWPCFMLVATHKFLEQSPNLIDHVKEIIDLYTSEFKSIPSIDRTLANRYGQKLEDIQEWLSKTAWSQKQLSPNTLENVLETLLKLKLIDNKLPVESYLALD</sequence>
<evidence type="ECO:0000256" key="1">
    <source>
        <dbReference type="ARBA" id="ARBA00004418"/>
    </source>
</evidence>
<feature type="domain" description="Ca3427-like PBP 2" evidence="4">
    <location>
        <begin position="87"/>
        <end position="179"/>
    </location>
</feature>
<evidence type="ECO:0000256" key="2">
    <source>
        <dbReference type="ARBA" id="ARBA00010742"/>
    </source>
</evidence>
<name>A0ABY5YE35_9FLAO</name>
<accession>A0ABY5YE35</accession>
<gene>
    <name evidence="5" type="ORF">NYZ99_09860</name>
</gene>
<keyword evidence="6" id="KW-1185">Reference proteome</keyword>
<dbReference type="CDD" id="cd13637">
    <property type="entry name" value="PBP2_Ca3427_like"/>
    <property type="match status" value="1"/>
</dbReference>
<evidence type="ECO:0000256" key="3">
    <source>
        <dbReference type="ARBA" id="ARBA00022729"/>
    </source>
</evidence>